<comment type="caution">
    <text evidence="1">The sequence shown here is derived from an EMBL/GenBank/DDBJ whole genome shotgun (WGS) entry which is preliminary data.</text>
</comment>
<name>U1WSY5_ANEAE</name>
<accession>U1WSY5</accession>
<proteinExistence type="predicted"/>
<gene>
    <name evidence="1" type="ORF">HMPREF0083_00186</name>
</gene>
<reference evidence="1 2" key="1">
    <citation type="submission" date="2013-08" db="EMBL/GenBank/DDBJ databases">
        <authorList>
            <person name="Weinstock G."/>
            <person name="Sodergren E."/>
            <person name="Wylie T."/>
            <person name="Fulton L."/>
            <person name="Fulton R."/>
            <person name="Fronick C."/>
            <person name="O'Laughlin M."/>
            <person name="Godfrey J."/>
            <person name="Miner T."/>
            <person name="Herter B."/>
            <person name="Appelbaum E."/>
            <person name="Cordes M."/>
            <person name="Lek S."/>
            <person name="Wollam A."/>
            <person name="Pepin K.H."/>
            <person name="Palsikar V.B."/>
            <person name="Mitreva M."/>
            <person name="Wilson R.K."/>
        </authorList>
    </citation>
    <scope>NUCLEOTIDE SEQUENCE [LARGE SCALE GENOMIC DNA]</scope>
    <source>
        <strain evidence="1 2">ATCC 12856</strain>
    </source>
</reference>
<keyword evidence="2" id="KW-1185">Reference proteome</keyword>
<dbReference type="PATRIC" id="fig|649747.3.peg.162"/>
<dbReference type="STRING" id="649747.HMPREF0083_00186"/>
<sequence length="55" mass="6242">MVQSVRIKIGTKISSKNGEEGQEFAGIARIVRKGVERSRLSNGVKYIFVWATPYW</sequence>
<dbReference type="EMBL" id="AWSJ01000017">
    <property type="protein sequence ID" value="ERI11729.1"/>
    <property type="molecule type" value="Genomic_DNA"/>
</dbReference>
<dbReference type="GeneID" id="92842126"/>
<evidence type="ECO:0000313" key="1">
    <source>
        <dbReference type="EMBL" id="ERI11729.1"/>
    </source>
</evidence>
<evidence type="ECO:0000313" key="2">
    <source>
        <dbReference type="Proteomes" id="UP000016511"/>
    </source>
</evidence>
<protein>
    <submittedName>
        <fullName evidence="1">Uncharacterized protein</fullName>
    </submittedName>
</protein>
<dbReference type="AlphaFoldDB" id="U1WSY5"/>
<dbReference type="Proteomes" id="UP000016511">
    <property type="component" value="Unassembled WGS sequence"/>
</dbReference>
<dbReference type="RefSeq" id="WP_021619874.1">
    <property type="nucleotide sequence ID" value="NZ_KE952707.1"/>
</dbReference>
<organism evidence="1 2">
    <name type="scientific">Aneurinibacillus aneurinilyticus ATCC 12856</name>
    <dbReference type="NCBI Taxonomy" id="649747"/>
    <lineage>
        <taxon>Bacteria</taxon>
        <taxon>Bacillati</taxon>
        <taxon>Bacillota</taxon>
        <taxon>Bacilli</taxon>
        <taxon>Bacillales</taxon>
        <taxon>Paenibacillaceae</taxon>
        <taxon>Aneurinibacillus group</taxon>
        <taxon>Aneurinibacillus</taxon>
    </lineage>
</organism>
<dbReference type="HOGENOM" id="CLU_3021783_0_0_9"/>